<keyword evidence="7 11" id="KW-0689">Ribosomal protein</keyword>
<dbReference type="PANTHER" id="PTHR12903">
    <property type="entry name" value="MITOCHONDRIAL RIBOSOMAL PROTEIN L24"/>
    <property type="match status" value="1"/>
</dbReference>
<evidence type="ECO:0000256" key="9">
    <source>
        <dbReference type="ARBA" id="ARBA00035282"/>
    </source>
</evidence>
<evidence type="ECO:0000256" key="10">
    <source>
        <dbReference type="ARBA" id="ARBA00035361"/>
    </source>
</evidence>
<feature type="domain" description="KOW" evidence="12">
    <location>
        <begin position="2"/>
        <end position="29"/>
    </location>
</feature>
<dbReference type="PROSITE" id="PS01108">
    <property type="entry name" value="RIBOSOMAL_L24"/>
    <property type="match status" value="1"/>
</dbReference>
<dbReference type="InterPro" id="IPR041988">
    <property type="entry name" value="Ribosomal_uL24_KOW"/>
</dbReference>
<protein>
    <recommendedName>
        <fullName evidence="9">Large ribosomal subunit protein uL24c</fullName>
    </recommendedName>
    <alternativeName>
        <fullName evidence="10">50S ribosomal protein L24, chloroplastic</fullName>
    </alternativeName>
</protein>
<dbReference type="InterPro" id="IPR005825">
    <property type="entry name" value="Ribosomal_uL24_CS"/>
</dbReference>
<dbReference type="InterPro" id="IPR008991">
    <property type="entry name" value="Translation_prot_SH3-like_sf"/>
</dbReference>
<evidence type="ECO:0000256" key="8">
    <source>
        <dbReference type="ARBA" id="ARBA00023274"/>
    </source>
</evidence>
<proteinExistence type="inferred from homology"/>
<dbReference type="SUPFAM" id="SSF50104">
    <property type="entry name" value="Translation proteins SH3-like domain"/>
    <property type="match status" value="1"/>
</dbReference>
<gene>
    <name evidence="13" type="primary">rpl24</name>
</gene>
<comment type="subcellular location">
    <subcellularLocation>
        <location evidence="2">Plastid</location>
        <location evidence="2">Chloroplast</location>
    </subcellularLocation>
</comment>
<evidence type="ECO:0000259" key="12">
    <source>
        <dbReference type="SMART" id="SM00739"/>
    </source>
</evidence>
<keyword evidence="8 11" id="KW-0687">Ribonucleoprotein</keyword>
<evidence type="ECO:0000313" key="13">
    <source>
        <dbReference type="EMBL" id="AFR24812.1"/>
    </source>
</evidence>
<dbReference type="AlphaFoldDB" id="J9QSZ3"/>
<sequence>MRLKIGDNVKVISGNDKGKFGKITNLMKPFVTVEGINIRTKHVKPATREKSGEIVQQEAPINISNVMVCDSENVASRLRVVKTGKAKERFSKKTGKKID</sequence>
<comment type="similarity">
    <text evidence="3 11">Belongs to the universal ribosomal protein uL24 family.</text>
</comment>
<geneLocation type="plastid" evidence="13"/>
<dbReference type="GO" id="GO:0006412">
    <property type="term" value="P:translation"/>
    <property type="evidence" value="ECO:0007669"/>
    <property type="project" value="InterPro"/>
</dbReference>
<dbReference type="GO" id="GO:0003723">
    <property type="term" value="F:RNA binding"/>
    <property type="evidence" value="ECO:0007669"/>
    <property type="project" value="InterPro"/>
</dbReference>
<dbReference type="GO" id="GO:1990904">
    <property type="term" value="C:ribonucleoprotein complex"/>
    <property type="evidence" value="ECO:0007669"/>
    <property type="project" value="UniProtKB-KW"/>
</dbReference>
<dbReference type="NCBIfam" id="TIGR01079">
    <property type="entry name" value="rplX_bact"/>
    <property type="match status" value="1"/>
</dbReference>
<dbReference type="EMBL" id="JX297813">
    <property type="protein sequence ID" value="AFR24812.1"/>
    <property type="molecule type" value="Genomic_DNA"/>
</dbReference>
<accession>J9QSZ3</accession>
<dbReference type="InterPro" id="IPR014722">
    <property type="entry name" value="Rib_uL2_dom2"/>
</dbReference>
<evidence type="ECO:0000256" key="3">
    <source>
        <dbReference type="ARBA" id="ARBA00010618"/>
    </source>
</evidence>
<evidence type="ECO:0000256" key="2">
    <source>
        <dbReference type="ARBA" id="ARBA00004229"/>
    </source>
</evidence>
<dbReference type="GO" id="GO:0005840">
    <property type="term" value="C:ribosome"/>
    <property type="evidence" value="ECO:0007669"/>
    <property type="project" value="UniProtKB-KW"/>
</dbReference>
<dbReference type="InterPro" id="IPR005824">
    <property type="entry name" value="KOW"/>
</dbReference>
<dbReference type="InterPro" id="IPR057264">
    <property type="entry name" value="Ribosomal_uL24_C"/>
</dbReference>
<evidence type="ECO:0000256" key="6">
    <source>
        <dbReference type="ARBA" id="ARBA00022640"/>
    </source>
</evidence>
<evidence type="ECO:0000256" key="4">
    <source>
        <dbReference type="ARBA" id="ARBA00011838"/>
    </source>
</evidence>
<dbReference type="GO" id="GO:0003735">
    <property type="term" value="F:structural constituent of ribosome"/>
    <property type="evidence" value="ECO:0007669"/>
    <property type="project" value="InterPro"/>
</dbReference>
<dbReference type="InterPro" id="IPR003256">
    <property type="entry name" value="Ribosomal_uL24"/>
</dbReference>
<evidence type="ECO:0000256" key="1">
    <source>
        <dbReference type="ARBA" id="ARBA00004072"/>
    </source>
</evidence>
<name>J9QSZ3_9STRA</name>
<dbReference type="HAMAP" id="MF_01326_B">
    <property type="entry name" value="Ribosomal_uL24_B"/>
    <property type="match status" value="1"/>
</dbReference>
<comment type="function">
    <text evidence="1">One of two assembly initiator proteins, it binds directly to the 5'-end of the 23S rRNA, where it nucleates assembly of the 50S subunit.</text>
</comment>
<evidence type="ECO:0000256" key="11">
    <source>
        <dbReference type="RuleBase" id="RU003477"/>
    </source>
</evidence>
<dbReference type="Pfam" id="PF17136">
    <property type="entry name" value="ribosomal_L24"/>
    <property type="match status" value="1"/>
</dbReference>
<dbReference type="Pfam" id="PF00467">
    <property type="entry name" value="KOW"/>
    <property type="match status" value="1"/>
</dbReference>
<dbReference type="CDD" id="cd06089">
    <property type="entry name" value="KOW_RPL26"/>
    <property type="match status" value="1"/>
</dbReference>
<keyword evidence="6 13" id="KW-0934">Plastid</keyword>
<dbReference type="Gene3D" id="2.30.30.30">
    <property type="match status" value="1"/>
</dbReference>
<comment type="subunit">
    <text evidence="4">Part of the 50S ribosomal subunit.</text>
</comment>
<dbReference type="GO" id="GO:0009507">
    <property type="term" value="C:chloroplast"/>
    <property type="evidence" value="ECO:0007669"/>
    <property type="project" value="UniProtKB-SubCell"/>
</dbReference>
<keyword evidence="5" id="KW-0150">Chloroplast</keyword>
<evidence type="ECO:0000256" key="5">
    <source>
        <dbReference type="ARBA" id="ARBA00022528"/>
    </source>
</evidence>
<reference evidence="13" key="1">
    <citation type="journal article" date="2012" name="Curr. Biol.">
        <title>Global distribution of a wild alga revealed by targeted metagenomics.</title>
        <authorList>
            <person name="Worden A.Z."/>
            <person name="Janouskovec J."/>
            <person name="McRose D."/>
            <person name="Engman A."/>
            <person name="Welsh R.M."/>
            <person name="Malfatti S."/>
            <person name="Tringe S.G."/>
            <person name="Keeling P.J."/>
        </authorList>
    </citation>
    <scope>NUCLEOTIDE SEQUENCE</scope>
</reference>
<dbReference type="SMART" id="SM00739">
    <property type="entry name" value="KOW"/>
    <property type="match status" value="1"/>
</dbReference>
<evidence type="ECO:0000256" key="7">
    <source>
        <dbReference type="ARBA" id="ARBA00022980"/>
    </source>
</evidence>
<organism evidence="13">
    <name type="scientific">uncultured Pelagomonas</name>
    <dbReference type="NCBI Taxonomy" id="660917"/>
    <lineage>
        <taxon>Eukaryota</taxon>
        <taxon>Sar</taxon>
        <taxon>Stramenopiles</taxon>
        <taxon>Ochrophyta</taxon>
        <taxon>Pelagophyceae</taxon>
        <taxon>Pelagomonadales</taxon>
        <taxon>Pelagomonadaceae</taxon>
        <taxon>Pelagomonas</taxon>
        <taxon>environmental samples</taxon>
    </lineage>
</organism>